<dbReference type="Gene3D" id="3.30.1360.120">
    <property type="entry name" value="Probable tRNA modification gtpase trme, domain 1"/>
    <property type="match status" value="1"/>
</dbReference>
<dbReference type="EC" id="1.5.3.1" evidence="1"/>
<dbReference type="GO" id="GO:0008115">
    <property type="term" value="F:sarcosine oxidase activity"/>
    <property type="evidence" value="ECO:0007669"/>
    <property type="project" value="UniProtKB-EC"/>
</dbReference>
<evidence type="ECO:0000313" key="2">
    <source>
        <dbReference type="Proteomes" id="UP001229244"/>
    </source>
</evidence>
<evidence type="ECO:0000313" key="1">
    <source>
        <dbReference type="EMBL" id="MDQ0316948.1"/>
    </source>
</evidence>
<gene>
    <name evidence="1" type="ORF">J2S73_003425</name>
</gene>
<dbReference type="Proteomes" id="UP001229244">
    <property type="component" value="Unassembled WGS sequence"/>
</dbReference>
<dbReference type="InterPro" id="IPR007375">
    <property type="entry name" value="SoxG"/>
</dbReference>
<reference evidence="1" key="1">
    <citation type="submission" date="2023-07" db="EMBL/GenBank/DDBJ databases">
        <title>Genomic Encyclopedia of Type Strains, Phase IV (KMG-IV): sequencing the most valuable type-strain genomes for metagenomic binning, comparative biology and taxonomic classification.</title>
        <authorList>
            <person name="Goeker M."/>
        </authorList>
    </citation>
    <scope>NUCLEOTIDE SEQUENCE</scope>
    <source>
        <strain evidence="1">DSM 21202</strain>
    </source>
</reference>
<name>A0AAE4AU34_9HYPH</name>
<dbReference type="Pfam" id="PF04268">
    <property type="entry name" value="SoxG"/>
    <property type="match status" value="1"/>
</dbReference>
<dbReference type="AlphaFoldDB" id="A0AAE4AU34"/>
<sequence length="215" mass="22806">MFDPRRRSPLAHRAPIRAENGAVSLAEWPFLTKIGLRCQPGRDAEAVASATGVALPTAACSSAVTGERSLLWLGPDEWLLLAPDGEGTELGKALEGALAGQPLTQTVDVSDYYTLITLTGPRGRDVLSKLITIDMHPRAFQAGRVVGTHVGTSTAVTIWLRDESEAAGPVFDILVRASLADYLWCLLADAGREFGCPEQEPKAGESMRGALPSAA</sequence>
<protein>
    <submittedName>
        <fullName evidence="1">Sarcosine oxidase subunit gamma</fullName>
        <ecNumber evidence="1">1.5.3.1</ecNumber>
    </submittedName>
</protein>
<keyword evidence="2" id="KW-1185">Reference proteome</keyword>
<accession>A0AAE4AU34</accession>
<dbReference type="EMBL" id="JAUSUL010000004">
    <property type="protein sequence ID" value="MDQ0316948.1"/>
    <property type="molecule type" value="Genomic_DNA"/>
</dbReference>
<proteinExistence type="predicted"/>
<keyword evidence="1" id="KW-0560">Oxidoreductase</keyword>
<comment type="caution">
    <text evidence="1">The sequence shown here is derived from an EMBL/GenBank/DDBJ whole genome shotgun (WGS) entry which is preliminary data.</text>
</comment>
<dbReference type="Gene3D" id="3.30.70.1520">
    <property type="entry name" value="Heterotetrameric sarcosine oxidase"/>
    <property type="match status" value="1"/>
</dbReference>
<dbReference type="SUPFAM" id="SSF103025">
    <property type="entry name" value="Folate-binding domain"/>
    <property type="match status" value="1"/>
</dbReference>
<dbReference type="InterPro" id="IPR027266">
    <property type="entry name" value="TrmE/GcvT-like"/>
</dbReference>
<dbReference type="RefSeq" id="WP_306886844.1">
    <property type="nucleotide sequence ID" value="NZ_JAUSUL010000004.1"/>
</dbReference>
<organism evidence="1 2">
    <name type="scientific">Amorphus orientalis</name>
    <dbReference type="NCBI Taxonomy" id="649198"/>
    <lineage>
        <taxon>Bacteria</taxon>
        <taxon>Pseudomonadati</taxon>
        <taxon>Pseudomonadota</taxon>
        <taxon>Alphaproteobacteria</taxon>
        <taxon>Hyphomicrobiales</taxon>
        <taxon>Amorphaceae</taxon>
        <taxon>Amorphus</taxon>
    </lineage>
</organism>